<protein>
    <submittedName>
        <fullName evidence="2">Uncharacterized protein</fullName>
    </submittedName>
</protein>
<comment type="caution">
    <text evidence="2">The sequence shown here is derived from an EMBL/GenBank/DDBJ whole genome shotgun (WGS) entry which is preliminary data.</text>
</comment>
<sequence>IEQPFGRSTPTILMASAALFPLSAGPANFLGNNTSLNLDSGPRRERKRAGFYPSTAAK</sequence>
<feature type="region of interest" description="Disordered" evidence="1">
    <location>
        <begin position="34"/>
        <end position="58"/>
    </location>
</feature>
<proteinExistence type="predicted"/>
<organism evidence="2 3">
    <name type="scientific">Trifolium medium</name>
    <dbReference type="NCBI Taxonomy" id="97028"/>
    <lineage>
        <taxon>Eukaryota</taxon>
        <taxon>Viridiplantae</taxon>
        <taxon>Streptophyta</taxon>
        <taxon>Embryophyta</taxon>
        <taxon>Tracheophyta</taxon>
        <taxon>Spermatophyta</taxon>
        <taxon>Magnoliopsida</taxon>
        <taxon>eudicotyledons</taxon>
        <taxon>Gunneridae</taxon>
        <taxon>Pentapetalae</taxon>
        <taxon>rosids</taxon>
        <taxon>fabids</taxon>
        <taxon>Fabales</taxon>
        <taxon>Fabaceae</taxon>
        <taxon>Papilionoideae</taxon>
        <taxon>50 kb inversion clade</taxon>
        <taxon>NPAAA clade</taxon>
        <taxon>Hologalegina</taxon>
        <taxon>IRL clade</taxon>
        <taxon>Trifolieae</taxon>
        <taxon>Trifolium</taxon>
    </lineage>
</organism>
<dbReference type="AlphaFoldDB" id="A0A392W685"/>
<evidence type="ECO:0000313" key="2">
    <source>
        <dbReference type="EMBL" id="MCI96168.1"/>
    </source>
</evidence>
<keyword evidence="3" id="KW-1185">Reference proteome</keyword>
<evidence type="ECO:0000313" key="3">
    <source>
        <dbReference type="Proteomes" id="UP000265520"/>
    </source>
</evidence>
<feature type="non-terminal residue" evidence="2">
    <location>
        <position position="1"/>
    </location>
</feature>
<evidence type="ECO:0000256" key="1">
    <source>
        <dbReference type="SAM" id="MobiDB-lite"/>
    </source>
</evidence>
<reference evidence="2 3" key="1">
    <citation type="journal article" date="2018" name="Front. Plant Sci.">
        <title>Red Clover (Trifolium pratense) and Zigzag Clover (T. medium) - A Picture of Genomic Similarities and Differences.</title>
        <authorList>
            <person name="Dluhosova J."/>
            <person name="Istvanek J."/>
            <person name="Nedelnik J."/>
            <person name="Repkova J."/>
        </authorList>
    </citation>
    <scope>NUCLEOTIDE SEQUENCE [LARGE SCALE GENOMIC DNA]</scope>
    <source>
        <strain evidence="3">cv. 10/8</strain>
        <tissue evidence="2">Leaf</tissue>
    </source>
</reference>
<accession>A0A392W685</accession>
<dbReference type="EMBL" id="LXQA011407504">
    <property type="protein sequence ID" value="MCI96168.1"/>
    <property type="molecule type" value="Genomic_DNA"/>
</dbReference>
<dbReference type="Proteomes" id="UP000265520">
    <property type="component" value="Unassembled WGS sequence"/>
</dbReference>
<name>A0A392W685_9FABA</name>